<reference evidence="1" key="1">
    <citation type="journal article" date="2019" name="bioRxiv">
        <title>The Genome of the Zebra Mussel, Dreissena polymorpha: A Resource for Invasive Species Research.</title>
        <authorList>
            <person name="McCartney M.A."/>
            <person name="Auch B."/>
            <person name="Kono T."/>
            <person name="Mallez S."/>
            <person name="Zhang Y."/>
            <person name="Obille A."/>
            <person name="Becker A."/>
            <person name="Abrahante J.E."/>
            <person name="Garbe J."/>
            <person name="Badalamenti J.P."/>
            <person name="Herman A."/>
            <person name="Mangelson H."/>
            <person name="Liachko I."/>
            <person name="Sullivan S."/>
            <person name="Sone E.D."/>
            <person name="Koren S."/>
            <person name="Silverstein K.A.T."/>
            <person name="Beckman K.B."/>
            <person name="Gohl D.M."/>
        </authorList>
    </citation>
    <scope>NUCLEOTIDE SEQUENCE</scope>
    <source>
        <strain evidence="1">Duluth1</strain>
        <tissue evidence="1">Whole animal</tissue>
    </source>
</reference>
<dbReference type="Proteomes" id="UP000828390">
    <property type="component" value="Unassembled WGS sequence"/>
</dbReference>
<keyword evidence="2" id="KW-1185">Reference proteome</keyword>
<sequence length="53" mass="5674">MAISGGWGHRSFDVNVDSSTSSKLYHLASATASWTTALQLSLVSRKSAVYPCQ</sequence>
<proteinExistence type="predicted"/>
<accession>A0A9D4QTI5</accession>
<reference evidence="1" key="2">
    <citation type="submission" date="2020-11" db="EMBL/GenBank/DDBJ databases">
        <authorList>
            <person name="McCartney M.A."/>
            <person name="Auch B."/>
            <person name="Kono T."/>
            <person name="Mallez S."/>
            <person name="Becker A."/>
            <person name="Gohl D.M."/>
            <person name="Silverstein K.A.T."/>
            <person name="Koren S."/>
            <person name="Bechman K.B."/>
            <person name="Herman A."/>
            <person name="Abrahante J.E."/>
            <person name="Garbe J."/>
        </authorList>
    </citation>
    <scope>NUCLEOTIDE SEQUENCE</scope>
    <source>
        <strain evidence="1">Duluth1</strain>
        <tissue evidence="1">Whole animal</tissue>
    </source>
</reference>
<evidence type="ECO:0000313" key="1">
    <source>
        <dbReference type="EMBL" id="KAH3841710.1"/>
    </source>
</evidence>
<dbReference type="AlphaFoldDB" id="A0A9D4QTI5"/>
<name>A0A9D4QTI5_DREPO</name>
<dbReference type="EMBL" id="JAIWYP010000004">
    <property type="protein sequence ID" value="KAH3841710.1"/>
    <property type="molecule type" value="Genomic_DNA"/>
</dbReference>
<organism evidence="1 2">
    <name type="scientific">Dreissena polymorpha</name>
    <name type="common">Zebra mussel</name>
    <name type="synonym">Mytilus polymorpha</name>
    <dbReference type="NCBI Taxonomy" id="45954"/>
    <lineage>
        <taxon>Eukaryota</taxon>
        <taxon>Metazoa</taxon>
        <taxon>Spiralia</taxon>
        <taxon>Lophotrochozoa</taxon>
        <taxon>Mollusca</taxon>
        <taxon>Bivalvia</taxon>
        <taxon>Autobranchia</taxon>
        <taxon>Heteroconchia</taxon>
        <taxon>Euheterodonta</taxon>
        <taxon>Imparidentia</taxon>
        <taxon>Neoheterodontei</taxon>
        <taxon>Myida</taxon>
        <taxon>Dreissenoidea</taxon>
        <taxon>Dreissenidae</taxon>
        <taxon>Dreissena</taxon>
    </lineage>
</organism>
<comment type="caution">
    <text evidence="1">The sequence shown here is derived from an EMBL/GenBank/DDBJ whole genome shotgun (WGS) entry which is preliminary data.</text>
</comment>
<gene>
    <name evidence="1" type="ORF">DPMN_115183</name>
</gene>
<protein>
    <submittedName>
        <fullName evidence="1">Uncharacterized protein</fullName>
    </submittedName>
</protein>
<evidence type="ECO:0000313" key="2">
    <source>
        <dbReference type="Proteomes" id="UP000828390"/>
    </source>
</evidence>